<accession>A0ABU5JB14</accession>
<protein>
    <submittedName>
        <fullName evidence="2">Uncharacterized protein</fullName>
    </submittedName>
</protein>
<dbReference type="EMBL" id="JAXOTQ010000010">
    <property type="protein sequence ID" value="MDZ5489787.1"/>
    <property type="molecule type" value="Genomic_DNA"/>
</dbReference>
<dbReference type="RefSeq" id="WP_322440075.1">
    <property type="nucleotide sequence ID" value="NZ_JAXOTQ010000010.1"/>
</dbReference>
<dbReference type="Proteomes" id="UP001290101">
    <property type="component" value="Unassembled WGS sequence"/>
</dbReference>
<name>A0ABU5JB14_9ACTN</name>
<reference evidence="2 3" key="1">
    <citation type="submission" date="2023-12" db="EMBL/GenBank/DDBJ databases">
        <title>Micromonospora sp. nov., isolated from Atacama Desert.</title>
        <authorList>
            <person name="Carro L."/>
            <person name="Golinska P."/>
            <person name="Klenk H.-P."/>
            <person name="Goodfellow M."/>
        </authorList>
    </citation>
    <scope>NUCLEOTIDE SEQUENCE [LARGE SCALE GENOMIC DNA]</scope>
    <source>
        <strain evidence="2 3">4G53</strain>
    </source>
</reference>
<evidence type="ECO:0000313" key="3">
    <source>
        <dbReference type="Proteomes" id="UP001290101"/>
    </source>
</evidence>
<keyword evidence="3" id="KW-1185">Reference proteome</keyword>
<evidence type="ECO:0000313" key="2">
    <source>
        <dbReference type="EMBL" id="MDZ5489787.1"/>
    </source>
</evidence>
<proteinExistence type="predicted"/>
<feature type="region of interest" description="Disordered" evidence="1">
    <location>
        <begin position="1"/>
        <end position="34"/>
    </location>
</feature>
<comment type="caution">
    <text evidence="2">The sequence shown here is derived from an EMBL/GenBank/DDBJ whole genome shotgun (WGS) entry which is preliminary data.</text>
</comment>
<sequence>MDAYLLGSMSHRRQTHIEQSEGAGHQADGGNDCAKRSNQLQQIVRRGSTSSVRYRRAMMLLASAGGNRVPVIAQLVQADGDTYASRPALRPMAYMWSTPVGPRRGISMTARPWSRLCRLAGLDFPGP</sequence>
<evidence type="ECO:0000256" key="1">
    <source>
        <dbReference type="SAM" id="MobiDB-lite"/>
    </source>
</evidence>
<gene>
    <name evidence="2" type="ORF">U2F25_09980</name>
</gene>
<organism evidence="2 3">
    <name type="scientific">Micromonospora sicca</name>
    <dbReference type="NCBI Taxonomy" id="2202420"/>
    <lineage>
        <taxon>Bacteria</taxon>
        <taxon>Bacillati</taxon>
        <taxon>Actinomycetota</taxon>
        <taxon>Actinomycetes</taxon>
        <taxon>Micromonosporales</taxon>
        <taxon>Micromonosporaceae</taxon>
        <taxon>Micromonospora</taxon>
    </lineage>
</organism>